<evidence type="ECO:0000256" key="1">
    <source>
        <dbReference type="SAM" id="Phobius"/>
    </source>
</evidence>
<sequence>MSESSNDNEGTGILIALGMTAGLSLVWAYVIKDQAELMTWGALVMAGVTGLIAGNYSDHSQSVAVTCALATPLGTYLGTLLGLCLIAVARYGGDFSDAWHVFTSDTSGAARLFETEAQDHDWLFLFLSAPVGYGAAMLED</sequence>
<accession>A0A0X3VID0</accession>
<evidence type="ECO:0000313" key="3">
    <source>
        <dbReference type="Proteomes" id="UP000053413"/>
    </source>
</evidence>
<name>A0A0X3VID0_STRVO</name>
<keyword evidence="1" id="KW-1133">Transmembrane helix</keyword>
<feature type="transmembrane region" description="Helical" evidence="1">
    <location>
        <begin position="37"/>
        <end position="56"/>
    </location>
</feature>
<dbReference type="RefSeq" id="WP_059149293.1">
    <property type="nucleotide sequence ID" value="NZ_LLZJ01000428.1"/>
</dbReference>
<protein>
    <submittedName>
        <fullName evidence="2">Uncharacterized protein</fullName>
    </submittedName>
</protein>
<gene>
    <name evidence="2" type="ORF">ADL28_43275</name>
</gene>
<dbReference type="EMBL" id="LLZJ01000428">
    <property type="protein sequence ID" value="KUL43216.1"/>
    <property type="molecule type" value="Genomic_DNA"/>
</dbReference>
<feature type="transmembrane region" description="Helical" evidence="1">
    <location>
        <begin position="12"/>
        <end position="31"/>
    </location>
</feature>
<dbReference type="GeneID" id="97429346"/>
<reference evidence="3" key="1">
    <citation type="submission" date="2015-10" db="EMBL/GenBank/DDBJ databases">
        <authorList>
            <person name="Ju K.-S."/>
            <person name="Doroghazi J.R."/>
            <person name="Metcalf W.W."/>
        </authorList>
    </citation>
    <scope>NUCLEOTIDE SEQUENCE [LARGE SCALE GENOMIC DNA]</scope>
    <source>
        <strain evidence="3">NRRL F-8817</strain>
    </source>
</reference>
<keyword evidence="1" id="KW-0472">Membrane</keyword>
<organism evidence="2 3">
    <name type="scientific">Streptomyces violaceusniger</name>
    <dbReference type="NCBI Taxonomy" id="68280"/>
    <lineage>
        <taxon>Bacteria</taxon>
        <taxon>Bacillati</taxon>
        <taxon>Actinomycetota</taxon>
        <taxon>Actinomycetes</taxon>
        <taxon>Kitasatosporales</taxon>
        <taxon>Streptomycetaceae</taxon>
        <taxon>Streptomyces</taxon>
        <taxon>Streptomyces violaceusniger group</taxon>
    </lineage>
</organism>
<dbReference type="Proteomes" id="UP000053413">
    <property type="component" value="Unassembled WGS sequence"/>
</dbReference>
<dbReference type="OrthoDB" id="4211680at2"/>
<dbReference type="AlphaFoldDB" id="A0A0X3VID0"/>
<comment type="caution">
    <text evidence="2">The sequence shown here is derived from an EMBL/GenBank/DDBJ whole genome shotgun (WGS) entry which is preliminary data.</text>
</comment>
<proteinExistence type="predicted"/>
<evidence type="ECO:0000313" key="2">
    <source>
        <dbReference type="EMBL" id="KUL43216.1"/>
    </source>
</evidence>
<feature type="transmembrane region" description="Helical" evidence="1">
    <location>
        <begin position="63"/>
        <end position="89"/>
    </location>
</feature>
<keyword evidence="1" id="KW-0812">Transmembrane</keyword>